<feature type="repeat" description="ARM" evidence="5">
    <location>
        <begin position="769"/>
        <end position="811"/>
    </location>
</feature>
<dbReference type="PROSITE" id="PS50176">
    <property type="entry name" value="ARM_REPEAT"/>
    <property type="match status" value="2"/>
</dbReference>
<dbReference type="GO" id="GO:0005874">
    <property type="term" value="C:microtubule"/>
    <property type="evidence" value="ECO:0007669"/>
    <property type="project" value="UniProtKB-KW"/>
</dbReference>
<feature type="compositionally biased region" description="Gly residues" evidence="9">
    <location>
        <begin position="68"/>
        <end position="79"/>
    </location>
</feature>
<evidence type="ECO:0000256" key="8">
    <source>
        <dbReference type="SAM" id="Coils"/>
    </source>
</evidence>
<dbReference type="GO" id="GO:0007018">
    <property type="term" value="P:microtubule-based movement"/>
    <property type="evidence" value="ECO:0007669"/>
    <property type="project" value="InterPro"/>
</dbReference>
<feature type="compositionally biased region" description="Low complexity" evidence="9">
    <location>
        <begin position="691"/>
        <end position="702"/>
    </location>
</feature>
<dbReference type="SMART" id="SM00129">
    <property type="entry name" value="KISc"/>
    <property type="match status" value="1"/>
</dbReference>
<protein>
    <recommendedName>
        <fullName evidence="7">Kinesin-like protein</fullName>
    </recommendedName>
</protein>
<evidence type="ECO:0000256" key="2">
    <source>
        <dbReference type="ARBA" id="ARBA00022741"/>
    </source>
</evidence>
<dbReference type="Gene3D" id="1.25.10.10">
    <property type="entry name" value="Leucine-rich Repeat Variant"/>
    <property type="match status" value="1"/>
</dbReference>
<dbReference type="SUPFAM" id="SSF52540">
    <property type="entry name" value="P-loop containing nucleoside triphosphate hydrolases"/>
    <property type="match status" value="1"/>
</dbReference>
<dbReference type="Pfam" id="PF00514">
    <property type="entry name" value="Arm"/>
    <property type="match status" value="1"/>
</dbReference>
<evidence type="ECO:0000313" key="12">
    <source>
        <dbReference type="Proteomes" id="UP000660262"/>
    </source>
</evidence>
<organism evidence="11 12">
    <name type="scientific">Pycnococcus provasolii</name>
    <dbReference type="NCBI Taxonomy" id="41880"/>
    <lineage>
        <taxon>Eukaryota</taxon>
        <taxon>Viridiplantae</taxon>
        <taxon>Chlorophyta</taxon>
        <taxon>Pseudoscourfieldiophyceae</taxon>
        <taxon>Pseudoscourfieldiales</taxon>
        <taxon>Pycnococcaceae</taxon>
        <taxon>Pycnococcus</taxon>
    </lineage>
</organism>
<dbReference type="InterPro" id="IPR036961">
    <property type="entry name" value="Kinesin_motor_dom_sf"/>
</dbReference>
<dbReference type="Gene3D" id="3.40.850.10">
    <property type="entry name" value="Kinesin motor domain"/>
    <property type="match status" value="1"/>
</dbReference>
<dbReference type="SMART" id="SM00185">
    <property type="entry name" value="ARM"/>
    <property type="match status" value="4"/>
</dbReference>
<dbReference type="Pfam" id="PF00225">
    <property type="entry name" value="Kinesin"/>
    <property type="match status" value="1"/>
</dbReference>
<keyword evidence="2 6" id="KW-0547">Nucleotide-binding</keyword>
<dbReference type="PROSITE" id="PS00411">
    <property type="entry name" value="KINESIN_MOTOR_1"/>
    <property type="match status" value="1"/>
</dbReference>
<feature type="domain" description="Kinesin motor" evidence="10">
    <location>
        <begin position="108"/>
        <end position="447"/>
    </location>
</feature>
<keyword evidence="8" id="KW-0175">Coiled coil</keyword>
<dbReference type="PRINTS" id="PR00380">
    <property type="entry name" value="KINESINHEAVY"/>
</dbReference>
<dbReference type="GO" id="GO:0005524">
    <property type="term" value="F:ATP binding"/>
    <property type="evidence" value="ECO:0007669"/>
    <property type="project" value="UniProtKB-UniRule"/>
</dbReference>
<keyword evidence="4 6" id="KW-0505">Motor protein</keyword>
<dbReference type="GO" id="GO:0008017">
    <property type="term" value="F:microtubule binding"/>
    <property type="evidence" value="ECO:0007669"/>
    <property type="project" value="InterPro"/>
</dbReference>
<dbReference type="PANTHER" id="PTHR47968:SF34">
    <property type="entry name" value="KINESIN-LIKE PROTEIN"/>
    <property type="match status" value="1"/>
</dbReference>
<keyword evidence="7" id="KW-0493">Microtubule</keyword>
<feature type="binding site" evidence="6">
    <location>
        <begin position="193"/>
        <end position="200"/>
    </location>
    <ligand>
        <name>ATP</name>
        <dbReference type="ChEBI" id="CHEBI:30616"/>
    </ligand>
</feature>
<comment type="caution">
    <text evidence="11">The sequence shown here is derived from an EMBL/GenBank/DDBJ whole genome shotgun (WGS) entry which is preliminary data.</text>
</comment>
<dbReference type="InterPro" id="IPR027417">
    <property type="entry name" value="P-loop_NTPase"/>
</dbReference>
<dbReference type="Gene3D" id="1.10.287.1490">
    <property type="match status" value="1"/>
</dbReference>
<dbReference type="GO" id="GO:0003777">
    <property type="term" value="F:microtubule motor activity"/>
    <property type="evidence" value="ECO:0007669"/>
    <property type="project" value="InterPro"/>
</dbReference>
<dbReference type="OrthoDB" id="3176171at2759"/>
<evidence type="ECO:0000256" key="9">
    <source>
        <dbReference type="SAM" id="MobiDB-lite"/>
    </source>
</evidence>
<feature type="coiled-coil region" evidence="8">
    <location>
        <begin position="527"/>
        <end position="637"/>
    </location>
</feature>
<sequence>MSSWAKQLGRAGRNNNDNEGGPPSAGRPDRPSSALRTRGGAKGSQASGAGREAEHRAFLFDDAAPSGAGAGGGRSGGPSGAPLRPSSALRTRHKTTSRDAGGEKDAGRVRVAIRLRPKTPQERAEDGDAASVVEVVPEMSRVVLRKSQWEADAYNFDSVFAETSSQARVYETLARPVVEGVLEGFNGTVMAYGQTGTGKTHTMGNLGDLTTNGKGDTADRGVMLRAVDDIINLTTDDETANFKIAVQYMQVYMSAIKDLLDANNEVDVREDPKTNEISFPGATNAEVKTMNDFIDILHRGEENRIVANQKLNSASSRSHSVLAITVRRYPKEAKGGLASATARISKLLIVDLAGSERVTKSGSEGQLLEEAKAINLSLTVLGKCINTLAESGNGAHIPYRESKLTRMLRDSFGGSAKTSLIVCVGPLRKHLSESGSSLLFGQRALKVENALKLREEVDYQLLARQLQRQVDELAGEVERAHKTEAEAVARLKPAEAAARAAEAQLKEAGDRTSAAIAKLNAEKDNEIEHYRASAADLSSRNTQLESEVSMLERQLQEQKSKAGNIAGEKGEMEAENDRLRKRIESLEASVSSAKAEAARTADAMKAASMMLKEGEGAAALQVEVENLRSQLDVKAKALNESSLEVQRLSGELSISNGTVSKMQRELQTLKESGAVGSSPFPRGGDTGGDTGSPTSSSTSPMASGGGSDGSSQTKSKRGLFSMFKRNKSDKGGKGDSSGPPSPHAPRSPLVINAPPKTGNDAVTRLFDQVGLPTIFGLLSYDDPDVRLHAIKVVANLAAEERHQEEIVREGGLPALYKVIHSSTDEATRRIAAGAIANLAMNEGVQERLVSDGALKLVINLAEMTDDIQTKRMVAGGIANLCGNPAVQPRILSEGGLDCLMGFAEGEEPHPDVQSQVARGFANFAKCDAQSAKILVQNGCLPYIIAFSAMTSLTQVKRHADMAIAYISMHSEFHSEVMDEKRKQGMMA</sequence>
<evidence type="ECO:0000256" key="5">
    <source>
        <dbReference type="PROSITE-ProRule" id="PRU00259"/>
    </source>
</evidence>
<dbReference type="InterPro" id="IPR016024">
    <property type="entry name" value="ARM-type_fold"/>
</dbReference>
<dbReference type="AlphaFoldDB" id="A0A830HPS7"/>
<dbReference type="SUPFAM" id="SSF48371">
    <property type="entry name" value="ARM repeat"/>
    <property type="match status" value="1"/>
</dbReference>
<name>A0A830HPS7_9CHLO</name>
<keyword evidence="12" id="KW-1185">Reference proteome</keyword>
<dbReference type="InterPro" id="IPR019821">
    <property type="entry name" value="Kinesin_motor_CS"/>
</dbReference>
<feature type="compositionally biased region" description="Basic and acidic residues" evidence="9">
    <location>
        <begin position="96"/>
        <end position="108"/>
    </location>
</feature>
<comment type="similarity">
    <text evidence="1">Belongs to the TRAFAC class myosin-kinesin ATPase superfamily. Kinesin family. Ungrouped subfamily.</text>
</comment>
<evidence type="ECO:0000313" key="11">
    <source>
        <dbReference type="EMBL" id="GHP09496.1"/>
    </source>
</evidence>
<evidence type="ECO:0000256" key="6">
    <source>
        <dbReference type="PROSITE-ProRule" id="PRU00283"/>
    </source>
</evidence>
<dbReference type="InterPro" id="IPR000225">
    <property type="entry name" value="Armadillo"/>
</dbReference>
<feature type="region of interest" description="Disordered" evidence="9">
    <location>
        <begin position="671"/>
        <end position="756"/>
    </location>
</feature>
<evidence type="ECO:0000256" key="4">
    <source>
        <dbReference type="ARBA" id="ARBA00023175"/>
    </source>
</evidence>
<evidence type="ECO:0000256" key="1">
    <source>
        <dbReference type="ARBA" id="ARBA00010103"/>
    </source>
</evidence>
<gene>
    <name evidence="11" type="ORF">PPROV_000823100</name>
</gene>
<evidence type="ECO:0000256" key="3">
    <source>
        <dbReference type="ARBA" id="ARBA00022840"/>
    </source>
</evidence>
<accession>A0A830HPS7</accession>
<dbReference type="CDD" id="cd00106">
    <property type="entry name" value="KISc"/>
    <property type="match status" value="1"/>
</dbReference>
<dbReference type="PROSITE" id="PS50067">
    <property type="entry name" value="KINESIN_MOTOR_2"/>
    <property type="match status" value="1"/>
</dbReference>
<evidence type="ECO:0000259" key="10">
    <source>
        <dbReference type="PROSITE" id="PS50067"/>
    </source>
</evidence>
<dbReference type="Proteomes" id="UP000660262">
    <property type="component" value="Unassembled WGS sequence"/>
</dbReference>
<feature type="compositionally biased region" description="Low complexity" evidence="9">
    <location>
        <begin position="80"/>
        <end position="89"/>
    </location>
</feature>
<feature type="region of interest" description="Disordered" evidence="9">
    <location>
        <begin position="1"/>
        <end position="110"/>
    </location>
</feature>
<proteinExistence type="inferred from homology"/>
<dbReference type="InterPro" id="IPR011989">
    <property type="entry name" value="ARM-like"/>
</dbReference>
<dbReference type="EMBL" id="BNJQ01000025">
    <property type="protein sequence ID" value="GHP09496.1"/>
    <property type="molecule type" value="Genomic_DNA"/>
</dbReference>
<dbReference type="PANTHER" id="PTHR47968">
    <property type="entry name" value="CENTROMERE PROTEIN E"/>
    <property type="match status" value="1"/>
</dbReference>
<keyword evidence="3 6" id="KW-0067">ATP-binding</keyword>
<dbReference type="InterPro" id="IPR001752">
    <property type="entry name" value="Kinesin_motor_dom"/>
</dbReference>
<feature type="repeat" description="ARM" evidence="5">
    <location>
        <begin position="810"/>
        <end position="853"/>
    </location>
</feature>
<dbReference type="InterPro" id="IPR027640">
    <property type="entry name" value="Kinesin-like_fam"/>
</dbReference>
<evidence type="ECO:0000256" key="7">
    <source>
        <dbReference type="RuleBase" id="RU000394"/>
    </source>
</evidence>
<reference evidence="11" key="1">
    <citation type="submission" date="2020-10" db="EMBL/GenBank/DDBJ databases">
        <title>Unveiling of a novel bifunctional photoreceptor, Dualchrome1, isolated from a cosmopolitan green alga.</title>
        <authorList>
            <person name="Suzuki S."/>
            <person name="Kawachi M."/>
        </authorList>
    </citation>
    <scope>NUCLEOTIDE SEQUENCE</scope>
    <source>
        <strain evidence="11">NIES 2893</strain>
    </source>
</reference>